<comment type="similarity">
    <text evidence="2">Belongs to the fimbrial protein family.</text>
</comment>
<feature type="signal peptide" evidence="5">
    <location>
        <begin position="1"/>
        <end position="35"/>
    </location>
</feature>
<evidence type="ECO:0000256" key="1">
    <source>
        <dbReference type="ARBA" id="ARBA00004561"/>
    </source>
</evidence>
<dbReference type="SUPFAM" id="SSF49401">
    <property type="entry name" value="Bacterial adhesins"/>
    <property type="match status" value="1"/>
</dbReference>
<accession>A0ABX9PQY1</accession>
<evidence type="ECO:0000259" key="6">
    <source>
        <dbReference type="Pfam" id="PF00419"/>
    </source>
</evidence>
<organism evidence="7 8">
    <name type="scientific">Rahnella variigena</name>
    <dbReference type="NCBI Taxonomy" id="574964"/>
    <lineage>
        <taxon>Bacteria</taxon>
        <taxon>Pseudomonadati</taxon>
        <taxon>Pseudomonadota</taxon>
        <taxon>Gammaproteobacteria</taxon>
        <taxon>Enterobacterales</taxon>
        <taxon>Yersiniaceae</taxon>
        <taxon>Rahnella</taxon>
    </lineage>
</organism>
<dbReference type="InterPro" id="IPR000259">
    <property type="entry name" value="Adhesion_dom_fimbrial"/>
</dbReference>
<keyword evidence="8" id="KW-1185">Reference proteome</keyword>
<proteinExistence type="inferred from homology"/>
<evidence type="ECO:0000256" key="4">
    <source>
        <dbReference type="ARBA" id="ARBA00023263"/>
    </source>
</evidence>
<dbReference type="InterPro" id="IPR050263">
    <property type="entry name" value="Bact_Fimbrial_Adh_Pro"/>
</dbReference>
<dbReference type="Proteomes" id="UP000284853">
    <property type="component" value="Unassembled WGS sequence"/>
</dbReference>
<dbReference type="EMBL" id="NSDJ01000002">
    <property type="protein sequence ID" value="RKF66508.1"/>
    <property type="molecule type" value="Genomic_DNA"/>
</dbReference>
<evidence type="ECO:0000313" key="7">
    <source>
        <dbReference type="EMBL" id="RKF66508.1"/>
    </source>
</evidence>
<feature type="chain" id="PRO_5046131093" description="Fimbrial-type adhesion domain-containing protein" evidence="5">
    <location>
        <begin position="36"/>
        <end position="201"/>
    </location>
</feature>
<reference evidence="7 8" key="1">
    <citation type="submission" date="2017-08" db="EMBL/GenBank/DDBJ databases">
        <title>Comparative genomics of bacteria isolated from necrotic lesions of AOD affected trees.</title>
        <authorList>
            <person name="Doonan J."/>
            <person name="Denman S."/>
            <person name="Mcdonald J.E."/>
        </authorList>
    </citation>
    <scope>NUCLEOTIDE SEQUENCE [LARGE SCALE GENOMIC DNA]</scope>
    <source>
        <strain evidence="7 8">CIP 105588</strain>
    </source>
</reference>
<dbReference type="InterPro" id="IPR036937">
    <property type="entry name" value="Adhesion_dom_fimbrial_sf"/>
</dbReference>
<comment type="caution">
    <text evidence="7">The sequence shown here is derived from an EMBL/GenBank/DDBJ whole genome shotgun (WGS) entry which is preliminary data.</text>
</comment>
<dbReference type="PANTHER" id="PTHR33420">
    <property type="entry name" value="FIMBRIAL SUBUNIT ELFA-RELATED"/>
    <property type="match status" value="1"/>
</dbReference>
<evidence type="ECO:0000256" key="5">
    <source>
        <dbReference type="SAM" id="SignalP"/>
    </source>
</evidence>
<dbReference type="Pfam" id="PF00419">
    <property type="entry name" value="Fimbrial"/>
    <property type="match status" value="1"/>
</dbReference>
<comment type="subcellular location">
    <subcellularLocation>
        <location evidence="1">Fimbrium</location>
    </subcellularLocation>
</comment>
<keyword evidence="3 5" id="KW-0732">Signal</keyword>
<keyword evidence="4" id="KW-0281">Fimbrium</keyword>
<evidence type="ECO:0000313" key="8">
    <source>
        <dbReference type="Proteomes" id="UP000284853"/>
    </source>
</evidence>
<name>A0ABX9PQY1_9GAMM</name>
<gene>
    <name evidence="7" type="ORF">CKQ54_24310</name>
</gene>
<dbReference type="InterPro" id="IPR008966">
    <property type="entry name" value="Adhesion_dom_sf"/>
</dbReference>
<evidence type="ECO:0000256" key="3">
    <source>
        <dbReference type="ARBA" id="ARBA00022729"/>
    </source>
</evidence>
<evidence type="ECO:0000256" key="2">
    <source>
        <dbReference type="ARBA" id="ARBA00006671"/>
    </source>
</evidence>
<protein>
    <recommendedName>
        <fullName evidence="6">Fimbrial-type adhesion domain-containing protein</fullName>
    </recommendedName>
</protein>
<dbReference type="PANTHER" id="PTHR33420:SF3">
    <property type="entry name" value="FIMBRIAL SUBUNIT ELFA"/>
    <property type="match status" value="1"/>
</dbReference>
<dbReference type="Gene3D" id="2.60.40.1090">
    <property type="entry name" value="Fimbrial-type adhesion domain"/>
    <property type="match status" value="1"/>
</dbReference>
<feature type="domain" description="Fimbrial-type adhesion" evidence="6">
    <location>
        <begin position="45"/>
        <end position="201"/>
    </location>
</feature>
<sequence length="201" mass="21673">MFSVNNKGKEKMFTRNKMACALAFSLLPFINTAMADDTAANSVEIQFNGQVKAPTCTINDNTSHSVVLPEINLQKVEALTTGQATADQQKRFQINVSCATKATENDIQLTIEGNSASATPEVLSNSSNDAESAHGVGFELFSEQDQNTPLQVNSVVPASDYIDRLNQGDDNINFIVEYAKQDATVTAGNVTSSATFAFTYK</sequence>